<evidence type="ECO:0000313" key="3">
    <source>
        <dbReference type="EMBL" id="NEN74561.1"/>
    </source>
</evidence>
<evidence type="ECO:0000256" key="1">
    <source>
        <dbReference type="ARBA" id="ARBA00008675"/>
    </source>
</evidence>
<comment type="caution">
    <text evidence="3">The sequence shown here is derived from an EMBL/GenBank/DDBJ whole genome shotgun (WGS) entry which is preliminary data.</text>
</comment>
<reference evidence="3 4" key="1">
    <citation type="submission" date="2020-02" db="EMBL/GenBank/DDBJ databases">
        <authorList>
            <person name="Subbiah M."/>
            <person name="Call D."/>
        </authorList>
    </citation>
    <scope>NUCLEOTIDE SEQUENCE [LARGE SCALE GENOMIC DNA]</scope>
    <source>
        <strain evidence="3 4">8375wB1</strain>
    </source>
</reference>
<dbReference type="Pfam" id="PF02861">
    <property type="entry name" value="Clp_N"/>
    <property type="match status" value="1"/>
</dbReference>
<feature type="domain" description="Clp R" evidence="2">
    <location>
        <begin position="5"/>
        <end position="110"/>
    </location>
</feature>
<feature type="non-terminal residue" evidence="3">
    <location>
        <position position="141"/>
    </location>
</feature>
<dbReference type="Proteomes" id="UP000471360">
    <property type="component" value="Unassembled WGS sequence"/>
</dbReference>
<organism evidence="3 4">
    <name type="scientific">Escherichia coli</name>
    <dbReference type="NCBI Taxonomy" id="562"/>
    <lineage>
        <taxon>Bacteria</taxon>
        <taxon>Pseudomonadati</taxon>
        <taxon>Pseudomonadota</taxon>
        <taxon>Gammaproteobacteria</taxon>
        <taxon>Enterobacterales</taxon>
        <taxon>Enterobacteriaceae</taxon>
        <taxon>Escherichia</taxon>
    </lineage>
</organism>
<gene>
    <name evidence="3" type="ORF">G3W53_32155</name>
</gene>
<dbReference type="InterPro" id="IPR004176">
    <property type="entry name" value="Clp_R_N"/>
</dbReference>
<sequence length="141" mass="15854">NLFSRQALEMAASECMSQQAAEITVSHVLIQMLAMPRSDLRVITRQGDIGMEELRQALTVENYTTARSADSYPAFSPMLVEWLKEGWLLASAEMQHSELRGGVLLLALLHSPLRYIPPAAAQLLTGINRDRLQQDFVQWTQ</sequence>
<evidence type="ECO:0000259" key="2">
    <source>
        <dbReference type="Pfam" id="PF02861"/>
    </source>
</evidence>
<protein>
    <submittedName>
        <fullName evidence="3">Type VI secretion system ATPase TssH</fullName>
    </submittedName>
</protein>
<dbReference type="EMBL" id="JAAGYP010000927">
    <property type="protein sequence ID" value="NEN74561.1"/>
    <property type="molecule type" value="Genomic_DNA"/>
</dbReference>
<dbReference type="AlphaFoldDB" id="A0A8T6QJ28"/>
<feature type="non-terminal residue" evidence="3">
    <location>
        <position position="1"/>
    </location>
</feature>
<dbReference type="Gene3D" id="1.10.1780.10">
    <property type="entry name" value="Clp, N-terminal domain"/>
    <property type="match status" value="1"/>
</dbReference>
<evidence type="ECO:0000313" key="4">
    <source>
        <dbReference type="Proteomes" id="UP000471360"/>
    </source>
</evidence>
<comment type="similarity">
    <text evidence="1">Belongs to the ClpA/ClpB family.</text>
</comment>
<accession>A0A8T6QJ28</accession>
<proteinExistence type="inferred from homology"/>
<dbReference type="SUPFAM" id="SSF81923">
    <property type="entry name" value="Double Clp-N motif"/>
    <property type="match status" value="1"/>
</dbReference>
<name>A0A8T6QJ28_ECOLX</name>
<dbReference type="InterPro" id="IPR036628">
    <property type="entry name" value="Clp_N_dom_sf"/>
</dbReference>